<feature type="transmembrane region" description="Helical" evidence="7">
    <location>
        <begin position="32"/>
        <end position="52"/>
    </location>
</feature>
<comment type="similarity">
    <text evidence="2">Belongs to the bacterial sugar transferase family.</text>
</comment>
<keyword evidence="6 7" id="KW-0472">Membrane</keyword>
<evidence type="ECO:0000256" key="5">
    <source>
        <dbReference type="ARBA" id="ARBA00022989"/>
    </source>
</evidence>
<evidence type="ECO:0000256" key="2">
    <source>
        <dbReference type="ARBA" id="ARBA00006464"/>
    </source>
</evidence>
<feature type="transmembrane region" description="Helical" evidence="7">
    <location>
        <begin position="132"/>
        <end position="151"/>
    </location>
</feature>
<keyword evidence="3" id="KW-0808">Transferase</keyword>
<dbReference type="Pfam" id="PF13727">
    <property type="entry name" value="CoA_binding_3"/>
    <property type="match status" value="1"/>
</dbReference>
<gene>
    <name evidence="9" type="ORF">FFA01_24380</name>
</gene>
<proteinExistence type="inferred from homology"/>
<feature type="transmembrane region" description="Helical" evidence="7">
    <location>
        <begin position="72"/>
        <end position="89"/>
    </location>
</feature>
<dbReference type="Gene3D" id="3.40.50.720">
    <property type="entry name" value="NAD(P)-binding Rossmann-like Domain"/>
    <property type="match status" value="1"/>
</dbReference>
<dbReference type="PANTHER" id="PTHR30576">
    <property type="entry name" value="COLANIC BIOSYNTHESIS UDP-GLUCOSE LIPID CARRIER TRANSFERASE"/>
    <property type="match status" value="1"/>
</dbReference>
<evidence type="ECO:0000256" key="3">
    <source>
        <dbReference type="ARBA" id="ARBA00022679"/>
    </source>
</evidence>
<feature type="domain" description="Bacterial sugar transferase" evidence="8">
    <location>
        <begin position="301"/>
        <end position="490"/>
    </location>
</feature>
<organism evidence="9 10">
    <name type="scientific">Frigoribacterium faeni</name>
    <dbReference type="NCBI Taxonomy" id="145483"/>
    <lineage>
        <taxon>Bacteria</taxon>
        <taxon>Bacillati</taxon>
        <taxon>Actinomycetota</taxon>
        <taxon>Actinomycetes</taxon>
        <taxon>Micrococcales</taxon>
        <taxon>Microbacteriaceae</taxon>
        <taxon>Frigoribacterium</taxon>
    </lineage>
</organism>
<protein>
    <submittedName>
        <fullName evidence="9">Polyprenyl glycosylphosphotransferase</fullName>
    </submittedName>
</protein>
<comment type="caution">
    <text evidence="9">The sequence shown here is derived from an EMBL/GenBank/DDBJ whole genome shotgun (WGS) entry which is preliminary data.</text>
</comment>
<accession>A0ABQ0URM9</accession>
<evidence type="ECO:0000313" key="10">
    <source>
        <dbReference type="Proteomes" id="UP000321154"/>
    </source>
</evidence>
<name>A0ABQ0URM9_9MICO</name>
<dbReference type="PANTHER" id="PTHR30576:SF10">
    <property type="entry name" value="SLL5057 PROTEIN"/>
    <property type="match status" value="1"/>
</dbReference>
<sequence length="496" mass="53940">MTTTAADSTLRHGLVGDAPAPWARNYARRLTLTDSLVVLIAVAAGELTWYAMNMGSLADRLEWGEVATKHTVVSLALFAAWLLVLTAYGTRDSRIIGQGTLEYKRVLESSLMLFGVFAIVAIILRLDLGRSFVLTSFPVAAVGLVLSRWGWRQWLVAQRRVGQYSARALLVGSRHSVEHLADQLSGQPSAGYRPVMACLPHGTSGSTIGAAHVPVAGALNDVTAVLARHHVDCVIVTSSDELSPLAVRQLGWSLEESGTQLIVAPALTDIAGPRMHTRPVAGLPLIHVESPVFAGRKAWTKTVIDRAAAGLAVVLLSPVLLAITIAVAVTSSGPIIFRQQRVGLGGETFTMFKFRSMKVDAEAQLAALQAEQRDAGNQVLFKMKNDPRVTKVGGFLRRYSLDELPQLFNVLNGTMSLVGPRPPLDAETKAYEKHNFRRFLVRPGITGLWQVSGRSDLSWEDSVRLDLYYVENWSVLNDMILLGRTARAVFRGSGAY</sequence>
<dbReference type="EMBL" id="BJUV01000028">
    <property type="protein sequence ID" value="GEK84129.1"/>
    <property type="molecule type" value="Genomic_DNA"/>
</dbReference>
<evidence type="ECO:0000256" key="4">
    <source>
        <dbReference type="ARBA" id="ARBA00022692"/>
    </source>
</evidence>
<evidence type="ECO:0000259" key="8">
    <source>
        <dbReference type="Pfam" id="PF02397"/>
    </source>
</evidence>
<comment type="subcellular location">
    <subcellularLocation>
        <location evidence="1">Membrane</location>
        <topology evidence="1">Multi-pass membrane protein</topology>
    </subcellularLocation>
</comment>
<dbReference type="NCBIfam" id="TIGR03025">
    <property type="entry name" value="EPS_sugtrans"/>
    <property type="match status" value="1"/>
</dbReference>
<evidence type="ECO:0000256" key="1">
    <source>
        <dbReference type="ARBA" id="ARBA00004141"/>
    </source>
</evidence>
<keyword evidence="5 7" id="KW-1133">Transmembrane helix</keyword>
<keyword evidence="10" id="KW-1185">Reference proteome</keyword>
<evidence type="ECO:0000256" key="6">
    <source>
        <dbReference type="ARBA" id="ARBA00023136"/>
    </source>
</evidence>
<dbReference type="InterPro" id="IPR017475">
    <property type="entry name" value="EPS_sugar_tfrase"/>
</dbReference>
<dbReference type="Pfam" id="PF02397">
    <property type="entry name" value="Bac_transf"/>
    <property type="match status" value="1"/>
</dbReference>
<dbReference type="Proteomes" id="UP000321154">
    <property type="component" value="Unassembled WGS sequence"/>
</dbReference>
<feature type="transmembrane region" description="Helical" evidence="7">
    <location>
        <begin position="110"/>
        <end position="126"/>
    </location>
</feature>
<feature type="transmembrane region" description="Helical" evidence="7">
    <location>
        <begin position="307"/>
        <end position="329"/>
    </location>
</feature>
<keyword evidence="4 7" id="KW-0812">Transmembrane</keyword>
<evidence type="ECO:0000256" key="7">
    <source>
        <dbReference type="SAM" id="Phobius"/>
    </source>
</evidence>
<evidence type="ECO:0000313" key="9">
    <source>
        <dbReference type="EMBL" id="GEK84129.1"/>
    </source>
</evidence>
<dbReference type="InterPro" id="IPR003362">
    <property type="entry name" value="Bact_transf"/>
</dbReference>
<reference evidence="9 10" key="1">
    <citation type="submission" date="2019-07" db="EMBL/GenBank/DDBJ databases">
        <title>Whole genome shotgun sequence of Frigoribacterium faeni NBRC 103066.</title>
        <authorList>
            <person name="Hosoyama A."/>
            <person name="Uohara A."/>
            <person name="Ohji S."/>
            <person name="Ichikawa N."/>
        </authorList>
    </citation>
    <scope>NUCLEOTIDE SEQUENCE [LARGE SCALE GENOMIC DNA]</scope>
    <source>
        <strain evidence="9 10">NBRC 103066</strain>
    </source>
</reference>